<dbReference type="PANTHER" id="PTHR28263">
    <property type="entry name" value="GOLGI TO ER TRAFFIC PROTEIN 2"/>
    <property type="match status" value="1"/>
</dbReference>
<comment type="caution">
    <text evidence="8">Lacks conserved residue(s) required for the propagation of feature annotation.</text>
</comment>
<dbReference type="Pfam" id="PF08690">
    <property type="entry name" value="GET2"/>
    <property type="match status" value="1"/>
</dbReference>
<evidence type="ECO:0000256" key="10">
    <source>
        <dbReference type="SAM" id="Phobius"/>
    </source>
</evidence>
<dbReference type="AlphaFoldDB" id="A0A1G4JP68"/>
<sequence length="303" mass="34084">MASQLSEAEKRRILRERRQKKFSNGGASSRLGKITGETDKSFLASESPLDAKKPLPKKQEESSSRSDVEESTKQMDELLASISTPSKNQQNHGKKQTHDVKNPEMDLFSQLAKMQQENPAGFDVPDTGDLFSQFLKSAQQQGPDSVQSPGVKTADPTVIELHFKRVNRIKSITVLLRWIILLPYLVMISKPRYNVALEQHSLGLSNVFDRANFFTVFTTFELVALSIYFQRVLNLERETGINTLESGNKILKLVSFIPEGIIPIPDLRGKISQAVQYWGVVSMYLTDLCFAIVIIGVVQYLYS</sequence>
<dbReference type="Proteomes" id="UP000191024">
    <property type="component" value="Chromosome E"/>
</dbReference>
<keyword evidence="12" id="KW-1185">Reference proteome</keyword>
<evidence type="ECO:0000313" key="11">
    <source>
        <dbReference type="EMBL" id="SCU92511.1"/>
    </source>
</evidence>
<feature type="region of interest" description="Disordered" evidence="9">
    <location>
        <begin position="1"/>
        <end position="102"/>
    </location>
</feature>
<feature type="compositionally biased region" description="Basic and acidic residues" evidence="9">
    <location>
        <begin position="49"/>
        <end position="76"/>
    </location>
</feature>
<evidence type="ECO:0000256" key="1">
    <source>
        <dbReference type="ARBA" id="ARBA00022448"/>
    </source>
</evidence>
<name>A0A1G4JP68_9SACH</name>
<evidence type="ECO:0000256" key="2">
    <source>
        <dbReference type="ARBA" id="ARBA00022692"/>
    </source>
</evidence>
<dbReference type="HAMAP" id="MF_03114">
    <property type="entry name" value="Get2"/>
    <property type="match status" value="1"/>
</dbReference>
<dbReference type="STRING" id="1230905.A0A1G4JP68"/>
<dbReference type="PANTHER" id="PTHR28263:SF1">
    <property type="entry name" value="GOLGI TO ER TRAFFIC PROTEIN 2"/>
    <property type="match status" value="1"/>
</dbReference>
<keyword evidence="7 8" id="KW-0472">Membrane</keyword>
<dbReference type="OrthoDB" id="4097053at2759"/>
<evidence type="ECO:0000256" key="7">
    <source>
        <dbReference type="ARBA" id="ARBA00023136"/>
    </source>
</evidence>
<evidence type="ECO:0000256" key="4">
    <source>
        <dbReference type="ARBA" id="ARBA00022892"/>
    </source>
</evidence>
<comment type="function">
    <text evidence="8">Required for the post-translational delivery of tail-anchored (TA) proteins to the endoplasmic reticulum. Together with GET1, acts as a membrane receptor for soluble GET3, which recognizes and selectively binds the transmembrane domain of TA proteins in the cytosol. The GET complex cooperates with the HDEL receptor ERD2 to mediate the ATP-dependent retrieval of resident ER proteins that contain a C-terminal H-D-E-L retention signal from the Golgi to the ER.</text>
</comment>
<comment type="similarity">
    <text evidence="8">Belongs to the GET2 family.</text>
</comment>
<feature type="topological domain" description="Cytoplasmic" evidence="8">
    <location>
        <begin position="233"/>
        <end position="279"/>
    </location>
</feature>
<keyword evidence="4 8" id="KW-0931">ER-Golgi transport</keyword>
<evidence type="ECO:0000256" key="8">
    <source>
        <dbReference type="HAMAP-Rule" id="MF_03114"/>
    </source>
</evidence>
<dbReference type="EMBL" id="LT598465">
    <property type="protein sequence ID" value="SCU92511.1"/>
    <property type="molecule type" value="Genomic_DNA"/>
</dbReference>
<dbReference type="InterPro" id="IPR028143">
    <property type="entry name" value="Get2/sif1"/>
</dbReference>
<feature type="transmembrane region" description="Helical" evidence="10">
    <location>
        <begin position="277"/>
        <end position="302"/>
    </location>
</feature>
<reference evidence="11 12" key="1">
    <citation type="submission" date="2016-03" db="EMBL/GenBank/DDBJ databases">
        <authorList>
            <person name="Devillers H."/>
        </authorList>
    </citation>
    <scope>NUCLEOTIDE SEQUENCE [LARGE SCALE GENOMIC DNA]</scope>
    <source>
        <strain evidence="11">CBS 11717</strain>
    </source>
</reference>
<dbReference type="InterPro" id="IPR014802">
    <property type="entry name" value="GET2"/>
</dbReference>
<keyword evidence="3 8" id="KW-0256">Endoplasmic reticulum</keyword>
<comment type="subcellular location">
    <subcellularLocation>
        <location evidence="8">Endoplasmic reticulum membrane</location>
        <topology evidence="8">Multi-pass membrane protein</topology>
    </subcellularLocation>
    <subcellularLocation>
        <location evidence="8">Golgi apparatus membrane</location>
        <topology evidence="8">Multi-pass membrane protein</topology>
    </subcellularLocation>
</comment>
<keyword evidence="5 8" id="KW-1133">Transmembrane helix</keyword>
<dbReference type="GO" id="GO:0045048">
    <property type="term" value="P:protein insertion into ER membrane"/>
    <property type="evidence" value="ECO:0007669"/>
    <property type="project" value="UniProtKB-UniRule"/>
</dbReference>
<keyword evidence="1 8" id="KW-0813">Transport</keyword>
<feature type="transmembrane region" description="Helical" evidence="10">
    <location>
        <begin position="211"/>
        <end position="229"/>
    </location>
</feature>
<comment type="subunit">
    <text evidence="8">Component of the Golgi to ER traffic (GET) complex, which is composed of GET1, GET2 and GET3. Within the complex, GET1 and GET2 form a heterotetramer which is stabilized by phosphatidylinositol binding and which binds to the GET3 homodimer.</text>
</comment>
<keyword evidence="2 8" id="KW-0812">Transmembrane</keyword>
<accession>A0A1G4JP68</accession>
<evidence type="ECO:0000256" key="9">
    <source>
        <dbReference type="SAM" id="MobiDB-lite"/>
    </source>
</evidence>
<protein>
    <recommendedName>
        <fullName evidence="8">Golgi to ER traffic protein 2</fullName>
    </recommendedName>
</protein>
<evidence type="ECO:0000313" key="12">
    <source>
        <dbReference type="Proteomes" id="UP000191024"/>
    </source>
</evidence>
<gene>
    <name evidence="8" type="primary">GET2</name>
    <name evidence="11" type="ORF">LAMI_0E10814G</name>
</gene>
<dbReference type="GO" id="GO:0043529">
    <property type="term" value="C:GET complex"/>
    <property type="evidence" value="ECO:0007669"/>
    <property type="project" value="UniProtKB-UniRule"/>
</dbReference>
<feature type="compositionally biased region" description="Polar residues" evidence="9">
    <location>
        <begin position="81"/>
        <end position="91"/>
    </location>
</feature>
<evidence type="ECO:0000256" key="3">
    <source>
        <dbReference type="ARBA" id="ARBA00022824"/>
    </source>
</evidence>
<feature type="topological domain" description="Cytoplasmic" evidence="8">
    <location>
        <begin position="1"/>
        <end position="168"/>
    </location>
</feature>
<dbReference type="GO" id="GO:0006890">
    <property type="term" value="P:retrograde vesicle-mediated transport, Golgi to endoplasmic reticulum"/>
    <property type="evidence" value="ECO:0007669"/>
    <property type="project" value="TreeGrafter"/>
</dbReference>
<feature type="topological domain" description="Lumenal" evidence="8">
    <location>
        <begin position="301"/>
        <end position="303"/>
    </location>
</feature>
<dbReference type="GO" id="GO:0000139">
    <property type="term" value="C:Golgi membrane"/>
    <property type="evidence" value="ECO:0007669"/>
    <property type="project" value="UniProtKB-SubCell"/>
</dbReference>
<feature type="transmembrane region" description="Helical" evidence="10">
    <location>
        <begin position="174"/>
        <end position="191"/>
    </location>
</feature>
<dbReference type="GO" id="GO:0005789">
    <property type="term" value="C:endoplasmic reticulum membrane"/>
    <property type="evidence" value="ECO:0007669"/>
    <property type="project" value="UniProtKB-SubCell"/>
</dbReference>
<evidence type="ECO:0000256" key="5">
    <source>
        <dbReference type="ARBA" id="ARBA00022989"/>
    </source>
</evidence>
<keyword evidence="6 8" id="KW-0333">Golgi apparatus</keyword>
<proteinExistence type="inferred from homology"/>
<feature type="compositionally biased region" description="Basic residues" evidence="9">
    <location>
        <begin position="12"/>
        <end position="21"/>
    </location>
</feature>
<evidence type="ECO:0000256" key="6">
    <source>
        <dbReference type="ARBA" id="ARBA00023034"/>
    </source>
</evidence>
<organism evidence="11 12">
    <name type="scientific">Lachancea mirantina</name>
    <dbReference type="NCBI Taxonomy" id="1230905"/>
    <lineage>
        <taxon>Eukaryota</taxon>
        <taxon>Fungi</taxon>
        <taxon>Dikarya</taxon>
        <taxon>Ascomycota</taxon>
        <taxon>Saccharomycotina</taxon>
        <taxon>Saccharomycetes</taxon>
        <taxon>Saccharomycetales</taxon>
        <taxon>Saccharomycetaceae</taxon>
        <taxon>Lachancea</taxon>
    </lineage>
</organism>